<dbReference type="STRING" id="48709.A0A1D2MB12"/>
<evidence type="ECO:0000313" key="8">
    <source>
        <dbReference type="EMBL" id="ODM90119.1"/>
    </source>
</evidence>
<dbReference type="InterPro" id="IPR000172">
    <property type="entry name" value="GMC_OxRdtase_N"/>
</dbReference>
<comment type="cofactor">
    <cofactor evidence="1 5">
        <name>FAD</name>
        <dbReference type="ChEBI" id="CHEBI:57692"/>
    </cofactor>
</comment>
<dbReference type="SUPFAM" id="SSF54373">
    <property type="entry name" value="FAD-linked reductases, C-terminal domain"/>
    <property type="match status" value="1"/>
</dbReference>
<dbReference type="AlphaFoldDB" id="A0A1D2MB12"/>
<evidence type="ECO:0000256" key="3">
    <source>
        <dbReference type="ARBA" id="ARBA00022630"/>
    </source>
</evidence>
<sequence length="619" mass="68413">MSLVDSVNTILRALPSRWPIPLPSSVFALTFVTLAINSWVEFDRGQDLTVNNELLALSQDLKCRFTTFDYIVVGGGAAGMVVATRIANASSSNRILLLEAGGEPSVLNDIPALCGALQNQPGNTWFYNSTPQANACQNCDGQKVMTTRGKMLGGSTSTNFMMYVRGNKEDFNRWSTEDLGGDPQWNYENLLPYFKKSEDYNGVWANEPDALEYHGKGGLLNVATYDFQPGADEFLAAAKEKGYTMGDYNGANQEVFSKIDLTTQDGWRESTYRAFYRDTGKPSNLCIKKYAHVTKVFSNHFRQRHGLTRTVTATKEIILSAGTFESAKLLMLSGVGPANHLASLNIPLVKDLPVGENIEDHVTTLVGPFLKSPSANPSRDINIQAASSFLTNASTPLAGQGFLKSPFAQPNYADLHLIHAAFALFPELSLGLNLIVDILERWFEPYQKLYIDARFGLVTLGARNPSENVAGSTNPYDNPIMDPQYLTHPDDIETMLYGFKQFVDLYENTAALNTTLFPKPVPGCENQVFKSDEYYKCVIRMFSFTLYHHVGSCALGKVVDNQLRVMGIDGLRVIDASVIPRLPNGNTQAATTMIAEKGSDFIISDMKASTPVLRRFRFF</sequence>
<comment type="similarity">
    <text evidence="2">Belongs to the GMC oxidoreductase family.</text>
</comment>
<proteinExistence type="inferred from homology"/>
<dbReference type="OrthoDB" id="269227at2759"/>
<evidence type="ECO:0000256" key="4">
    <source>
        <dbReference type="ARBA" id="ARBA00022827"/>
    </source>
</evidence>
<keyword evidence="9" id="KW-1185">Reference proteome</keyword>
<dbReference type="PANTHER" id="PTHR11552">
    <property type="entry name" value="GLUCOSE-METHANOL-CHOLINE GMC OXIDOREDUCTASE"/>
    <property type="match status" value="1"/>
</dbReference>
<dbReference type="PANTHER" id="PTHR11552:SF147">
    <property type="entry name" value="CHOLINE DEHYDROGENASE, MITOCHONDRIAL"/>
    <property type="match status" value="1"/>
</dbReference>
<dbReference type="Proteomes" id="UP000094527">
    <property type="component" value="Unassembled WGS sequence"/>
</dbReference>
<dbReference type="Gene3D" id="3.50.50.60">
    <property type="entry name" value="FAD/NAD(P)-binding domain"/>
    <property type="match status" value="1"/>
</dbReference>
<feature type="domain" description="Glucose-methanol-choline oxidoreductase C-terminal" evidence="7">
    <location>
        <begin position="472"/>
        <end position="595"/>
    </location>
</feature>
<organism evidence="8 9">
    <name type="scientific">Orchesella cincta</name>
    <name type="common">Springtail</name>
    <name type="synonym">Podura cincta</name>
    <dbReference type="NCBI Taxonomy" id="48709"/>
    <lineage>
        <taxon>Eukaryota</taxon>
        <taxon>Metazoa</taxon>
        <taxon>Ecdysozoa</taxon>
        <taxon>Arthropoda</taxon>
        <taxon>Hexapoda</taxon>
        <taxon>Collembola</taxon>
        <taxon>Entomobryomorpha</taxon>
        <taxon>Entomobryoidea</taxon>
        <taxon>Orchesellidae</taxon>
        <taxon>Orchesellinae</taxon>
        <taxon>Orchesella</taxon>
    </lineage>
</organism>
<evidence type="ECO:0000313" key="9">
    <source>
        <dbReference type="Proteomes" id="UP000094527"/>
    </source>
</evidence>
<gene>
    <name evidence="8" type="ORF">Ocin01_16562</name>
</gene>
<feature type="binding site" evidence="5">
    <location>
        <position position="293"/>
    </location>
    <ligand>
        <name>FAD</name>
        <dbReference type="ChEBI" id="CHEBI:57692"/>
    </ligand>
</feature>
<evidence type="ECO:0000256" key="1">
    <source>
        <dbReference type="ARBA" id="ARBA00001974"/>
    </source>
</evidence>
<dbReference type="Pfam" id="PF05199">
    <property type="entry name" value="GMC_oxred_C"/>
    <property type="match status" value="1"/>
</dbReference>
<dbReference type="Pfam" id="PF00732">
    <property type="entry name" value="GMC_oxred_N"/>
    <property type="match status" value="1"/>
</dbReference>
<dbReference type="InterPro" id="IPR012132">
    <property type="entry name" value="GMC_OxRdtase"/>
</dbReference>
<comment type="caution">
    <text evidence="8">The sequence shown here is derived from an EMBL/GenBank/DDBJ whole genome shotgun (WGS) entry which is preliminary data.</text>
</comment>
<name>A0A1D2MB12_ORCCI</name>
<dbReference type="PIRSF" id="PIRSF000137">
    <property type="entry name" value="Alcohol_oxidase"/>
    <property type="match status" value="1"/>
</dbReference>
<dbReference type="InterPro" id="IPR007867">
    <property type="entry name" value="GMC_OxRtase_C"/>
</dbReference>
<keyword evidence="3" id="KW-0285">Flavoprotein</keyword>
<dbReference type="GO" id="GO:0016614">
    <property type="term" value="F:oxidoreductase activity, acting on CH-OH group of donors"/>
    <property type="evidence" value="ECO:0007669"/>
    <property type="project" value="InterPro"/>
</dbReference>
<dbReference type="SUPFAM" id="SSF51905">
    <property type="entry name" value="FAD/NAD(P)-binding domain"/>
    <property type="match status" value="1"/>
</dbReference>
<dbReference type="InterPro" id="IPR036188">
    <property type="entry name" value="FAD/NAD-bd_sf"/>
</dbReference>
<keyword evidence="4 5" id="KW-0274">FAD</keyword>
<evidence type="ECO:0000256" key="5">
    <source>
        <dbReference type="PIRSR" id="PIRSR000137-2"/>
    </source>
</evidence>
<evidence type="ECO:0000256" key="2">
    <source>
        <dbReference type="ARBA" id="ARBA00010790"/>
    </source>
</evidence>
<dbReference type="Gene3D" id="3.30.560.10">
    <property type="entry name" value="Glucose Oxidase, domain 3"/>
    <property type="match status" value="1"/>
</dbReference>
<dbReference type="GO" id="GO:0050660">
    <property type="term" value="F:flavin adenine dinucleotide binding"/>
    <property type="evidence" value="ECO:0007669"/>
    <property type="project" value="InterPro"/>
</dbReference>
<feature type="domain" description="Glucose-methanol-choline oxidoreductase N-terminal" evidence="6">
    <location>
        <begin position="68"/>
        <end position="362"/>
    </location>
</feature>
<evidence type="ECO:0000259" key="7">
    <source>
        <dbReference type="Pfam" id="PF05199"/>
    </source>
</evidence>
<feature type="non-terminal residue" evidence="8">
    <location>
        <position position="619"/>
    </location>
</feature>
<reference evidence="8 9" key="1">
    <citation type="journal article" date="2016" name="Genome Biol. Evol.">
        <title>Gene Family Evolution Reflects Adaptation to Soil Environmental Stressors in the Genome of the Collembolan Orchesella cincta.</title>
        <authorList>
            <person name="Faddeeva-Vakhrusheva A."/>
            <person name="Derks M.F."/>
            <person name="Anvar S.Y."/>
            <person name="Agamennone V."/>
            <person name="Suring W."/>
            <person name="Smit S."/>
            <person name="van Straalen N.M."/>
            <person name="Roelofs D."/>
        </authorList>
    </citation>
    <scope>NUCLEOTIDE SEQUENCE [LARGE SCALE GENOMIC DNA]</scope>
    <source>
        <tissue evidence="8">Mixed pool</tissue>
    </source>
</reference>
<dbReference type="EMBL" id="LJIJ01002156">
    <property type="protein sequence ID" value="ODM90119.1"/>
    <property type="molecule type" value="Genomic_DNA"/>
</dbReference>
<dbReference type="OMA" id="DWCLETE"/>
<protein>
    <submittedName>
        <fullName evidence="8">Glucose dehydrogenase [FAD, quinone]</fullName>
    </submittedName>
</protein>
<accession>A0A1D2MB12</accession>
<evidence type="ECO:0000259" key="6">
    <source>
        <dbReference type="Pfam" id="PF00732"/>
    </source>
</evidence>